<accession>A0A0C3B7D2</accession>
<proteinExistence type="predicted"/>
<dbReference type="STRING" id="765440.A0A0C3B7D2"/>
<protein>
    <submittedName>
        <fullName evidence="2">Uncharacterized protein</fullName>
    </submittedName>
</protein>
<evidence type="ECO:0000313" key="4">
    <source>
        <dbReference type="Proteomes" id="UP000054166"/>
    </source>
</evidence>
<reference evidence="2 4" key="1">
    <citation type="submission" date="2014-04" db="EMBL/GenBank/DDBJ databases">
        <authorList>
            <consortium name="DOE Joint Genome Institute"/>
            <person name="Kuo A."/>
            <person name="Tarkka M."/>
            <person name="Buscot F."/>
            <person name="Kohler A."/>
            <person name="Nagy L.G."/>
            <person name="Floudas D."/>
            <person name="Copeland A."/>
            <person name="Barry K.W."/>
            <person name="Cichocki N."/>
            <person name="Veneault-Fourrey C."/>
            <person name="LaButti K."/>
            <person name="Lindquist E.A."/>
            <person name="Lipzen A."/>
            <person name="Lundell T."/>
            <person name="Morin E."/>
            <person name="Murat C."/>
            <person name="Sun H."/>
            <person name="Tunlid A."/>
            <person name="Henrissat B."/>
            <person name="Grigoriev I.V."/>
            <person name="Hibbett D.S."/>
            <person name="Martin F."/>
            <person name="Nordberg H.P."/>
            <person name="Cantor M.N."/>
            <person name="Hua S.X."/>
        </authorList>
    </citation>
    <scope>NUCLEOTIDE SEQUENCE [LARGE SCALE GENOMIC DNA]</scope>
    <source>
        <strain evidence="2 4">F 1598</strain>
    </source>
</reference>
<name>A0A0C3B7D2_PILCF</name>
<dbReference type="EMBL" id="KN833187">
    <property type="protein sequence ID" value="KIM71934.1"/>
    <property type="molecule type" value="Genomic_DNA"/>
</dbReference>
<dbReference type="AlphaFoldDB" id="A0A0C3B7D2"/>
<dbReference type="OrthoDB" id="3268967at2759"/>
<dbReference type="EMBL" id="KN833076">
    <property type="protein sequence ID" value="KIM73668.1"/>
    <property type="molecule type" value="Genomic_DNA"/>
</dbReference>
<reference evidence="2" key="3">
    <citation type="submission" date="2015-02" db="EMBL/GenBank/DDBJ databases">
        <title>Evolutionary Origins and Diversification of the Mycorrhizal Mutualists.</title>
        <authorList>
            <consortium name="DOE Joint Genome Institute"/>
            <consortium name="Mycorrhizal Genomics Consortium"/>
            <person name="Kohler A."/>
            <person name="Kuo A."/>
            <person name="Nagy L.G."/>
            <person name="Floudas D."/>
            <person name="Copeland A."/>
            <person name="Barry K.W."/>
            <person name="Cichocki N."/>
            <person name="Veneault-Fourrey C."/>
            <person name="LaButti K."/>
            <person name="Lindquist E.A."/>
            <person name="Lipzen A."/>
            <person name="Lundell T."/>
            <person name="Morin E."/>
            <person name="Murat C."/>
            <person name="Riley R."/>
            <person name="Ohm R."/>
            <person name="Sun H."/>
            <person name="Tunlid A."/>
            <person name="Henrissat B."/>
            <person name="Grigoriev I.V."/>
            <person name="Hibbett D.S."/>
            <person name="Martin F."/>
        </authorList>
    </citation>
    <scope>NUCLEOTIDE SEQUENCE</scope>
    <source>
        <strain evidence="2">F 1598</strain>
    </source>
</reference>
<feature type="non-terminal residue" evidence="2">
    <location>
        <position position="1"/>
    </location>
</feature>
<evidence type="ECO:0000313" key="1">
    <source>
        <dbReference type="EMBL" id="KIM71934.1"/>
    </source>
</evidence>
<evidence type="ECO:0000313" key="2">
    <source>
        <dbReference type="EMBL" id="KIM73222.1"/>
    </source>
</evidence>
<gene>
    <name evidence="3" type="ORF">PILCRDRAFT_80867</name>
    <name evidence="2" type="ORF">PILCRDRAFT_81331</name>
    <name evidence="1" type="ORF">PILCRDRAFT_82340</name>
</gene>
<organism evidence="2 4">
    <name type="scientific">Piloderma croceum (strain F 1598)</name>
    <dbReference type="NCBI Taxonomy" id="765440"/>
    <lineage>
        <taxon>Eukaryota</taxon>
        <taxon>Fungi</taxon>
        <taxon>Dikarya</taxon>
        <taxon>Basidiomycota</taxon>
        <taxon>Agaricomycotina</taxon>
        <taxon>Agaricomycetes</taxon>
        <taxon>Agaricomycetidae</taxon>
        <taxon>Atheliales</taxon>
        <taxon>Atheliaceae</taxon>
        <taxon>Piloderma</taxon>
    </lineage>
</organism>
<dbReference type="EMBL" id="KN833089">
    <property type="protein sequence ID" value="KIM73222.1"/>
    <property type="molecule type" value="Genomic_DNA"/>
</dbReference>
<keyword evidence="4" id="KW-1185">Reference proteome</keyword>
<sequence length="81" mass="9320">KFFPRYDSPYTVIDTHPETSNYTSELPNSPNIFPTFHSSELKPHFTNDCSLFPSHEMAKQQPVVTNQGIKEYLVQDIINSC</sequence>
<dbReference type="HOGENOM" id="CLU_180976_0_0_1"/>
<evidence type="ECO:0000313" key="3">
    <source>
        <dbReference type="EMBL" id="KIM73668.1"/>
    </source>
</evidence>
<reference evidence="4" key="2">
    <citation type="submission" date="2015-01" db="EMBL/GenBank/DDBJ databases">
        <title>Evolutionary Origins and Diversification of the Mycorrhizal Mutualists.</title>
        <authorList>
            <consortium name="DOE Joint Genome Institute"/>
            <consortium name="Mycorrhizal Genomics Consortium"/>
            <person name="Kohler A."/>
            <person name="Kuo A."/>
            <person name="Nagy L.G."/>
            <person name="Floudas D."/>
            <person name="Copeland A."/>
            <person name="Barry K.W."/>
            <person name="Cichocki N."/>
            <person name="Veneault-Fourrey C."/>
            <person name="LaButti K."/>
            <person name="Lindquist E.A."/>
            <person name="Lipzen A."/>
            <person name="Lundell T."/>
            <person name="Morin E."/>
            <person name="Murat C."/>
            <person name="Riley R."/>
            <person name="Ohm R."/>
            <person name="Sun H."/>
            <person name="Tunlid A."/>
            <person name="Henrissat B."/>
            <person name="Grigoriev I.V."/>
            <person name="Hibbett D.S."/>
            <person name="Martin F."/>
        </authorList>
    </citation>
    <scope>NUCLEOTIDE SEQUENCE [LARGE SCALE GENOMIC DNA]</scope>
    <source>
        <strain evidence="3 4">F 1598</strain>
    </source>
</reference>
<dbReference type="Proteomes" id="UP000054166">
    <property type="component" value="Unassembled WGS sequence"/>
</dbReference>